<proteinExistence type="predicted"/>
<sequence length="131" mass="15734">MDRETLLRLQLENVNQQHVLNRQDNQPVLNGQVEQQPEDRPVQQELNLQVNNNFPNNVINFLEQDVQRNPIRMQRENDLLHNLRNDILMERRELEEIEMLMDNIQKHINSQIYNISQIYNQINSPNQNRSG</sequence>
<dbReference type="AlphaFoldDB" id="A0A1Y2FTI6"/>
<organism evidence="1 2">
    <name type="scientific">Neocallimastix californiae</name>
    <dbReference type="NCBI Taxonomy" id="1754190"/>
    <lineage>
        <taxon>Eukaryota</taxon>
        <taxon>Fungi</taxon>
        <taxon>Fungi incertae sedis</taxon>
        <taxon>Chytridiomycota</taxon>
        <taxon>Chytridiomycota incertae sedis</taxon>
        <taxon>Neocallimastigomycetes</taxon>
        <taxon>Neocallimastigales</taxon>
        <taxon>Neocallimastigaceae</taxon>
        <taxon>Neocallimastix</taxon>
    </lineage>
</organism>
<comment type="caution">
    <text evidence="1">The sequence shown here is derived from an EMBL/GenBank/DDBJ whole genome shotgun (WGS) entry which is preliminary data.</text>
</comment>
<keyword evidence="2" id="KW-1185">Reference proteome</keyword>
<dbReference type="Proteomes" id="UP000193920">
    <property type="component" value="Unassembled WGS sequence"/>
</dbReference>
<name>A0A1Y2FTI6_9FUNG</name>
<reference evidence="1 2" key="1">
    <citation type="submission" date="2016-08" db="EMBL/GenBank/DDBJ databases">
        <title>A Parts List for Fungal Cellulosomes Revealed by Comparative Genomics.</title>
        <authorList>
            <consortium name="DOE Joint Genome Institute"/>
            <person name="Haitjema C.H."/>
            <person name="Gilmore S.P."/>
            <person name="Henske J.K."/>
            <person name="Solomon K.V."/>
            <person name="De Groot R."/>
            <person name="Kuo A."/>
            <person name="Mondo S.J."/>
            <person name="Salamov A.A."/>
            <person name="Labutti K."/>
            <person name="Zhao Z."/>
            <person name="Chiniquy J."/>
            <person name="Barry K."/>
            <person name="Brewer H.M."/>
            <person name="Purvine S.O."/>
            <person name="Wright A.T."/>
            <person name="Boxma B."/>
            <person name="Van Alen T."/>
            <person name="Hackstein J.H."/>
            <person name="Baker S.E."/>
            <person name="Grigoriev I.V."/>
            <person name="O'Malley M.A."/>
        </authorList>
    </citation>
    <scope>NUCLEOTIDE SEQUENCE [LARGE SCALE GENOMIC DNA]</scope>
    <source>
        <strain evidence="1 2">G1</strain>
    </source>
</reference>
<accession>A0A1Y2FTI6</accession>
<evidence type="ECO:0000313" key="2">
    <source>
        <dbReference type="Proteomes" id="UP000193920"/>
    </source>
</evidence>
<gene>
    <name evidence="1" type="ORF">LY90DRAFT_696713</name>
</gene>
<evidence type="ECO:0000313" key="1">
    <source>
        <dbReference type="EMBL" id="ORY87330.1"/>
    </source>
</evidence>
<dbReference type="EMBL" id="MCOG01000001">
    <property type="protein sequence ID" value="ORY87330.1"/>
    <property type="molecule type" value="Genomic_DNA"/>
</dbReference>
<protein>
    <submittedName>
        <fullName evidence="1">Uncharacterized protein</fullName>
    </submittedName>
</protein>